<keyword evidence="3" id="KW-1185">Reference proteome</keyword>
<dbReference type="EMBL" id="KN831770">
    <property type="protein sequence ID" value="KIM47054.1"/>
    <property type="molecule type" value="Genomic_DNA"/>
</dbReference>
<accession>A0A0C3CSJ7</accession>
<sequence>MIHSYGNAPHGGYSPSVIAHSHQNELYERISRWRMGVQQASDPSCIPTSSVKTRRRLSKPYARAEPHLRRRISSSSDTFVDPPQQNLWTPPEVPTISMQEVERGPAEGRIVSPVTFRGLDQLPDPYQNPLITKHPCELVEEYNRIVFMCNTLEDMKQQAELRWLRQKSVSGMQDLMDIGAAIQRVYSAAQYIEDFSCSHGFDIDFRNMFSRNRYPPQSRHAMDLSRQDRYVRNSGPYRV</sequence>
<proteinExistence type="predicted"/>
<reference evidence="3" key="2">
    <citation type="submission" date="2015-01" db="EMBL/GenBank/DDBJ databases">
        <title>Evolutionary Origins and Diversification of the Mycorrhizal Mutualists.</title>
        <authorList>
            <consortium name="DOE Joint Genome Institute"/>
            <consortium name="Mycorrhizal Genomics Consortium"/>
            <person name="Kohler A."/>
            <person name="Kuo A."/>
            <person name="Nagy L.G."/>
            <person name="Floudas D."/>
            <person name="Copeland A."/>
            <person name="Barry K.W."/>
            <person name="Cichocki N."/>
            <person name="Veneault-Fourrey C."/>
            <person name="LaButti K."/>
            <person name="Lindquist E.A."/>
            <person name="Lipzen A."/>
            <person name="Lundell T."/>
            <person name="Morin E."/>
            <person name="Murat C."/>
            <person name="Riley R."/>
            <person name="Ohm R."/>
            <person name="Sun H."/>
            <person name="Tunlid A."/>
            <person name="Henrissat B."/>
            <person name="Grigoriev I.V."/>
            <person name="Hibbett D.S."/>
            <person name="Martin F."/>
        </authorList>
    </citation>
    <scope>NUCLEOTIDE SEQUENCE [LARGE SCALE GENOMIC DNA]</scope>
    <source>
        <strain evidence="3">h7</strain>
    </source>
</reference>
<protein>
    <submittedName>
        <fullName evidence="2">Uncharacterized protein</fullName>
    </submittedName>
</protein>
<evidence type="ECO:0000313" key="3">
    <source>
        <dbReference type="Proteomes" id="UP000053424"/>
    </source>
</evidence>
<organism evidence="2 3">
    <name type="scientific">Hebeloma cylindrosporum</name>
    <dbReference type="NCBI Taxonomy" id="76867"/>
    <lineage>
        <taxon>Eukaryota</taxon>
        <taxon>Fungi</taxon>
        <taxon>Dikarya</taxon>
        <taxon>Basidiomycota</taxon>
        <taxon>Agaricomycotina</taxon>
        <taxon>Agaricomycetes</taxon>
        <taxon>Agaricomycetidae</taxon>
        <taxon>Agaricales</taxon>
        <taxon>Agaricineae</taxon>
        <taxon>Hymenogastraceae</taxon>
        <taxon>Hebeloma</taxon>
    </lineage>
</organism>
<dbReference type="OrthoDB" id="3031034at2759"/>
<dbReference type="HOGENOM" id="CLU_1161267_0_0_1"/>
<feature type="compositionally biased region" description="Polar residues" evidence="1">
    <location>
        <begin position="73"/>
        <end position="88"/>
    </location>
</feature>
<evidence type="ECO:0000313" key="2">
    <source>
        <dbReference type="EMBL" id="KIM47054.1"/>
    </source>
</evidence>
<dbReference type="STRING" id="686832.A0A0C3CSJ7"/>
<evidence type="ECO:0000256" key="1">
    <source>
        <dbReference type="SAM" id="MobiDB-lite"/>
    </source>
</evidence>
<gene>
    <name evidence="2" type="ORF">M413DRAFT_268688</name>
</gene>
<reference evidence="2 3" key="1">
    <citation type="submission" date="2014-04" db="EMBL/GenBank/DDBJ databases">
        <authorList>
            <consortium name="DOE Joint Genome Institute"/>
            <person name="Kuo A."/>
            <person name="Gay G."/>
            <person name="Dore J."/>
            <person name="Kohler A."/>
            <person name="Nagy L.G."/>
            <person name="Floudas D."/>
            <person name="Copeland A."/>
            <person name="Barry K.W."/>
            <person name="Cichocki N."/>
            <person name="Veneault-Fourrey C."/>
            <person name="LaButti K."/>
            <person name="Lindquist E.A."/>
            <person name="Lipzen A."/>
            <person name="Lundell T."/>
            <person name="Morin E."/>
            <person name="Murat C."/>
            <person name="Sun H."/>
            <person name="Tunlid A."/>
            <person name="Henrissat B."/>
            <person name="Grigoriev I.V."/>
            <person name="Hibbett D.S."/>
            <person name="Martin F."/>
            <person name="Nordberg H.P."/>
            <person name="Cantor M.N."/>
            <person name="Hua S.X."/>
        </authorList>
    </citation>
    <scope>NUCLEOTIDE SEQUENCE [LARGE SCALE GENOMIC DNA]</scope>
    <source>
        <strain evidence="3">h7</strain>
    </source>
</reference>
<feature type="region of interest" description="Disordered" evidence="1">
    <location>
        <begin position="38"/>
        <end position="91"/>
    </location>
</feature>
<name>A0A0C3CSJ7_HEBCY</name>
<feature type="compositionally biased region" description="Polar residues" evidence="1">
    <location>
        <begin position="38"/>
        <end position="51"/>
    </location>
</feature>
<dbReference type="AlphaFoldDB" id="A0A0C3CSJ7"/>
<dbReference type="Proteomes" id="UP000053424">
    <property type="component" value="Unassembled WGS sequence"/>
</dbReference>